<evidence type="ECO:0000256" key="2">
    <source>
        <dbReference type="ARBA" id="ARBA00005806"/>
    </source>
</evidence>
<dbReference type="FunFam" id="3.40.50.11890:FF:000002">
    <property type="entry name" value="(R)-2-hydroxyisocaproyl-CoA dehydratase beta subunit"/>
    <property type="match status" value="1"/>
</dbReference>
<organism evidence="8 9">
    <name type="scientific">Marinisporobacter balticus</name>
    <dbReference type="NCBI Taxonomy" id="2018667"/>
    <lineage>
        <taxon>Bacteria</taxon>
        <taxon>Bacillati</taxon>
        <taxon>Bacillota</taxon>
        <taxon>Clostridia</taxon>
        <taxon>Peptostreptococcales</taxon>
        <taxon>Thermotaleaceae</taxon>
        <taxon>Marinisporobacter</taxon>
    </lineage>
</organism>
<evidence type="ECO:0000256" key="6">
    <source>
        <dbReference type="ARBA" id="ARBA00023014"/>
    </source>
</evidence>
<dbReference type="GO" id="GO:0051539">
    <property type="term" value="F:4 iron, 4 sulfur cluster binding"/>
    <property type="evidence" value="ECO:0007669"/>
    <property type="project" value="UniProtKB-KW"/>
</dbReference>
<evidence type="ECO:0000256" key="7">
    <source>
        <dbReference type="ARBA" id="ARBA00023239"/>
    </source>
</evidence>
<keyword evidence="6" id="KW-0411">Iron-sulfur</keyword>
<dbReference type="EMBL" id="SLWV01000006">
    <property type="protein sequence ID" value="TCO77386.1"/>
    <property type="molecule type" value="Genomic_DNA"/>
</dbReference>
<keyword evidence="7" id="KW-0456">Lyase</keyword>
<dbReference type="Gene3D" id="3.40.50.11890">
    <property type="match status" value="1"/>
</dbReference>
<comment type="caution">
    <text evidence="8">The sequence shown here is derived from an EMBL/GenBank/DDBJ whole genome shotgun (WGS) entry which is preliminary data.</text>
</comment>
<dbReference type="Proteomes" id="UP000294919">
    <property type="component" value="Unassembled WGS sequence"/>
</dbReference>
<comment type="cofactor">
    <cofactor evidence="1">
        <name>[4Fe-4S] cluster</name>
        <dbReference type="ChEBI" id="CHEBI:49883"/>
    </cofactor>
</comment>
<evidence type="ECO:0000313" key="9">
    <source>
        <dbReference type="Proteomes" id="UP000294919"/>
    </source>
</evidence>
<dbReference type="AlphaFoldDB" id="A0A4R2L0Z8"/>
<evidence type="ECO:0000256" key="1">
    <source>
        <dbReference type="ARBA" id="ARBA00001966"/>
    </source>
</evidence>
<name>A0A4R2L0Z8_9FIRM</name>
<sequence length="377" mass="42776">MNTIEAIFEQMNEVICDPGLIVKKYKEETRKKVIGCFPVYCPEEIIHAAGMLPVGIWGGQTDLELAKQYFPAFACSIMQSCLEYGLKGTYNDLSAVIIPGMCDTLICMGQNWKVGVPQVEYIALVHPQNRKIQAGINYLKSEYAHVKKKLEEIGGSEISNEAINNSIEVYNAHRKTMREFVEVAANYPNVITPLKRNTVIRSGYFMEKGKHTALVKELMAEIVKKPVEKWNGKKVLLSGILADSKELLSIFEENNMAVIADDLAQETRQFRYDVPQGKDALDRLARHWSIFEGCSLSYDPEKKRGGIMVDEIKKKGIDGVVFCMMKFCDPEEYDYPLVKKEIEDAGVPTLYLEIDQQMENNEQARTRIQTFAEMLSL</sequence>
<evidence type="ECO:0000256" key="3">
    <source>
        <dbReference type="ARBA" id="ARBA00022485"/>
    </source>
</evidence>
<proteinExistence type="inferred from homology"/>
<dbReference type="GO" id="GO:0170033">
    <property type="term" value="P:L-amino acid metabolic process"/>
    <property type="evidence" value="ECO:0007669"/>
    <property type="project" value="UniProtKB-ARBA"/>
</dbReference>
<dbReference type="PANTHER" id="PTHR30548">
    <property type="entry name" value="2-HYDROXYGLUTARYL-COA DEHYDRATASE, D-COMPONENT-RELATED"/>
    <property type="match status" value="1"/>
</dbReference>
<keyword evidence="9" id="KW-1185">Reference proteome</keyword>
<evidence type="ECO:0000256" key="5">
    <source>
        <dbReference type="ARBA" id="ARBA00023004"/>
    </source>
</evidence>
<keyword evidence="4" id="KW-0479">Metal-binding</keyword>
<comment type="similarity">
    <text evidence="2">Belongs to the FldB/FldC dehydratase alpha/beta subunit family.</text>
</comment>
<gene>
    <name evidence="8" type="ORF">EV214_10628</name>
</gene>
<reference evidence="8 9" key="1">
    <citation type="submission" date="2019-03" db="EMBL/GenBank/DDBJ databases">
        <title>Genomic Encyclopedia of Type Strains, Phase IV (KMG-IV): sequencing the most valuable type-strain genomes for metagenomic binning, comparative biology and taxonomic classification.</title>
        <authorList>
            <person name="Goeker M."/>
        </authorList>
    </citation>
    <scope>NUCLEOTIDE SEQUENCE [LARGE SCALE GENOMIC DNA]</scope>
    <source>
        <strain evidence="8 9">DSM 102940</strain>
    </source>
</reference>
<keyword evidence="5" id="KW-0408">Iron</keyword>
<keyword evidence="3" id="KW-0004">4Fe-4S</keyword>
<dbReference type="GO" id="GO:0016836">
    <property type="term" value="F:hydro-lyase activity"/>
    <property type="evidence" value="ECO:0007669"/>
    <property type="project" value="UniProtKB-ARBA"/>
</dbReference>
<dbReference type="GO" id="GO:0046872">
    <property type="term" value="F:metal ion binding"/>
    <property type="evidence" value="ECO:0007669"/>
    <property type="project" value="UniProtKB-KW"/>
</dbReference>
<accession>A0A4R2L0Z8</accession>
<dbReference type="OrthoDB" id="355459at2"/>
<evidence type="ECO:0000313" key="8">
    <source>
        <dbReference type="EMBL" id="TCO77386.1"/>
    </source>
</evidence>
<dbReference type="Gene3D" id="3.40.50.11900">
    <property type="match status" value="1"/>
</dbReference>
<evidence type="ECO:0000256" key="4">
    <source>
        <dbReference type="ARBA" id="ARBA00022723"/>
    </source>
</evidence>
<dbReference type="GO" id="GO:0170039">
    <property type="term" value="P:proteinogenic amino acid metabolic process"/>
    <property type="evidence" value="ECO:0007669"/>
    <property type="project" value="UniProtKB-ARBA"/>
</dbReference>
<dbReference type="Pfam" id="PF06050">
    <property type="entry name" value="HGD-D"/>
    <property type="match status" value="1"/>
</dbReference>
<dbReference type="Gene3D" id="1.20.1270.370">
    <property type="match status" value="1"/>
</dbReference>
<dbReference type="InterPro" id="IPR010327">
    <property type="entry name" value="FldB/FldC_alpha/beta"/>
</dbReference>
<protein>
    <submittedName>
        <fullName evidence="8">(R)-2-hydroxyisocaproyl-CoA dehydratase beta subunit</fullName>
    </submittedName>
</protein>
<dbReference type="PANTHER" id="PTHR30548:SF5">
    <property type="entry name" value="SUBUNIT OF OXYGEN-SENSITIVE 2-HYDROXYISOCAPROYL-COA DEHYDRATASE"/>
    <property type="match status" value="1"/>
</dbReference>